<name>A0AA88GIM9_NAELO</name>
<dbReference type="EMBL" id="PYSW02000026">
    <property type="protein sequence ID" value="KAG2381676.1"/>
    <property type="molecule type" value="Genomic_DNA"/>
</dbReference>
<reference evidence="1 2" key="1">
    <citation type="journal article" date="2018" name="BMC Genomics">
        <title>The genome of Naegleria lovaniensis, the basis for a comparative approach to unravel pathogenicity factors of the human pathogenic amoeba N. fowleri.</title>
        <authorList>
            <person name="Liechti N."/>
            <person name="Schurch N."/>
            <person name="Bruggmann R."/>
            <person name="Wittwer M."/>
        </authorList>
    </citation>
    <scope>NUCLEOTIDE SEQUENCE [LARGE SCALE GENOMIC DNA]</scope>
    <source>
        <strain evidence="1 2">ATCC 30569</strain>
    </source>
</reference>
<evidence type="ECO:0000313" key="1">
    <source>
        <dbReference type="EMBL" id="KAG2381676.1"/>
    </source>
</evidence>
<organism evidence="1 2">
    <name type="scientific">Naegleria lovaniensis</name>
    <name type="common">Amoeba</name>
    <dbReference type="NCBI Taxonomy" id="51637"/>
    <lineage>
        <taxon>Eukaryota</taxon>
        <taxon>Discoba</taxon>
        <taxon>Heterolobosea</taxon>
        <taxon>Tetramitia</taxon>
        <taxon>Eutetramitia</taxon>
        <taxon>Vahlkampfiidae</taxon>
        <taxon>Naegleria</taxon>
    </lineage>
</organism>
<dbReference type="SUPFAM" id="SSF51182">
    <property type="entry name" value="RmlC-like cupins"/>
    <property type="match status" value="1"/>
</dbReference>
<keyword evidence="2" id="KW-1185">Reference proteome</keyword>
<dbReference type="AlphaFoldDB" id="A0AA88GIM9"/>
<dbReference type="RefSeq" id="XP_044547356.1">
    <property type="nucleotide sequence ID" value="XM_044695880.1"/>
</dbReference>
<proteinExistence type="predicted"/>
<dbReference type="PANTHER" id="PTHR37943:SF1">
    <property type="entry name" value="PROTEIN VES"/>
    <property type="match status" value="1"/>
</dbReference>
<dbReference type="Pfam" id="PF05962">
    <property type="entry name" value="HutD"/>
    <property type="match status" value="1"/>
</dbReference>
<protein>
    <submittedName>
        <fullName evidence="1">Uncharacterized protein</fullName>
    </submittedName>
</protein>
<accession>A0AA88GIM9</accession>
<evidence type="ECO:0000313" key="2">
    <source>
        <dbReference type="Proteomes" id="UP000816034"/>
    </source>
</evidence>
<dbReference type="InterPro" id="IPR010282">
    <property type="entry name" value="Uncharacterised_HutD/Ves"/>
</dbReference>
<comment type="caution">
    <text evidence="1">The sequence shown here is derived from an EMBL/GenBank/DDBJ whole genome shotgun (WGS) entry which is preliminary data.</text>
</comment>
<dbReference type="Gene3D" id="2.60.120.10">
    <property type="entry name" value="Jelly Rolls"/>
    <property type="match status" value="1"/>
</dbReference>
<gene>
    <name evidence="1" type="ORF">C9374_006060</name>
</gene>
<dbReference type="Proteomes" id="UP000816034">
    <property type="component" value="Unassembled WGS sequence"/>
</dbReference>
<dbReference type="PANTHER" id="PTHR37943">
    <property type="entry name" value="PROTEIN VES"/>
    <property type="match status" value="1"/>
</dbReference>
<dbReference type="GeneID" id="68098515"/>
<dbReference type="InterPro" id="IPR011051">
    <property type="entry name" value="RmlC_Cupin_sf"/>
</dbReference>
<sequence length="244" mass="27799">MCASYQVLSEKDFKVMPWKNGMGTTTQFCIHPRHCESVSDDFTWRLSSAVMNGGGPFSIFDGYSRVLILLDCQEMKEVDHHSDASEKYASMSANNYQYFLQHHEKDTTTKAELKLMEPYVFSGSLKTDFEIVRNTDSNVALQITDFNIMTKNGRAQCDLVKCVNTHCDNDSLMKIMELDQNSDISILAEERQWNLFIYNVSRSSIQVNGLKKPSKDEWNGGVEEICPSCLLWINIHLNSSLHGV</sequence>
<dbReference type="InterPro" id="IPR014710">
    <property type="entry name" value="RmlC-like_jellyroll"/>
</dbReference>